<sequence>MIGWSLKKRRPVVAAYNVFTQSKKSTRKLNQQTWIITRVYRTALSKMGVLGVDGPYFDLVLLFREIVETALQTQQAYRMSSLLPRTELNRGYVAMLVINCWSTALVHSVYKFDATKRRMLAVMCDCALDLVTSVGITSVLLAIYYPDFDSKLSGFPTYKWYEDVWVVHVLSEFQLLLVSSWGDLTLRVVFALSMLSNMNNIKRLLSMRAPQRRKSKLNHQVTAVLPLNPSFSDITDSRTQSKLDIVLDSESQITKIIFLVWGAAILVIHLYAESISELPQCKMQVKPWVTSQTSCSLLVLDCYQSELSGSEDEVIAEWSNFDPTTTSRVVIRHCPKLEMPSFVTEFSRLKVLKIYNSTITSWEESAALSQLHHPNLMSLYLVRVNMTNGELPPGLRGDNFPQILTDFEFCTTNLRSLPDDFDLKWPQFSSIYLEKCAFTEVPASLARLAPYDLSLAMNSISSLPAPLFEGGVGYLHVGSTLISELPHLSVPAVSNPLVLRVDNTNMSFFWDWIDPRIADGALLTVEHPILATNSPYCSDLQRIYNGEQENFSAPWREGQSQILSDASVESWPMLRATVSCDEMPNTWYPLDFEDGYSGVK</sequence>
<dbReference type="Proteomes" id="UP001632037">
    <property type="component" value="Unassembled WGS sequence"/>
</dbReference>
<comment type="caution">
    <text evidence="2">The sequence shown here is derived from an EMBL/GenBank/DDBJ whole genome shotgun (WGS) entry which is preliminary data.</text>
</comment>
<keyword evidence="1" id="KW-0472">Membrane</keyword>
<dbReference type="Gene3D" id="3.80.10.10">
    <property type="entry name" value="Ribonuclease Inhibitor"/>
    <property type="match status" value="1"/>
</dbReference>
<reference evidence="2 3" key="1">
    <citation type="submission" date="2024-09" db="EMBL/GenBank/DDBJ databases">
        <title>Genome sequencing and assembly of Phytophthora oleae, isolate VK10A, causative agent of rot of olive drupes.</title>
        <authorList>
            <person name="Conti Taguali S."/>
            <person name="Riolo M."/>
            <person name="La Spada F."/>
            <person name="Cacciola S.O."/>
            <person name="Dionisio G."/>
        </authorList>
    </citation>
    <scope>NUCLEOTIDE SEQUENCE [LARGE SCALE GENOMIC DNA]</scope>
    <source>
        <strain evidence="2 3">VK10A</strain>
    </source>
</reference>
<evidence type="ECO:0000313" key="3">
    <source>
        <dbReference type="Proteomes" id="UP001632037"/>
    </source>
</evidence>
<keyword evidence="3" id="KW-1185">Reference proteome</keyword>
<feature type="transmembrane region" description="Helical" evidence="1">
    <location>
        <begin position="91"/>
        <end position="110"/>
    </location>
</feature>
<evidence type="ECO:0008006" key="4">
    <source>
        <dbReference type="Google" id="ProtNLM"/>
    </source>
</evidence>
<dbReference type="InterPro" id="IPR032675">
    <property type="entry name" value="LRR_dom_sf"/>
</dbReference>
<dbReference type="SUPFAM" id="SSF52058">
    <property type="entry name" value="L domain-like"/>
    <property type="match status" value="1"/>
</dbReference>
<proteinExistence type="predicted"/>
<accession>A0ABD3F247</accession>
<protein>
    <recommendedName>
        <fullName evidence="4">Leucine-rich repeat domain, L domain-like</fullName>
    </recommendedName>
</protein>
<organism evidence="2 3">
    <name type="scientific">Phytophthora oleae</name>
    <dbReference type="NCBI Taxonomy" id="2107226"/>
    <lineage>
        <taxon>Eukaryota</taxon>
        <taxon>Sar</taxon>
        <taxon>Stramenopiles</taxon>
        <taxon>Oomycota</taxon>
        <taxon>Peronosporomycetes</taxon>
        <taxon>Peronosporales</taxon>
        <taxon>Peronosporaceae</taxon>
        <taxon>Phytophthora</taxon>
    </lineage>
</organism>
<evidence type="ECO:0000256" key="1">
    <source>
        <dbReference type="SAM" id="Phobius"/>
    </source>
</evidence>
<gene>
    <name evidence="2" type="ORF">V7S43_014316</name>
</gene>
<evidence type="ECO:0000313" key="2">
    <source>
        <dbReference type="EMBL" id="KAL3660561.1"/>
    </source>
</evidence>
<dbReference type="AlphaFoldDB" id="A0ABD3F247"/>
<name>A0ABD3F247_9STRA</name>
<keyword evidence="1" id="KW-1133">Transmembrane helix</keyword>
<dbReference type="EMBL" id="JBIMZQ010000040">
    <property type="protein sequence ID" value="KAL3660561.1"/>
    <property type="molecule type" value="Genomic_DNA"/>
</dbReference>
<keyword evidence="1" id="KW-0812">Transmembrane</keyword>